<proteinExistence type="predicted"/>
<gene>
    <name evidence="2" type="ORF">AOQ84DRAFT_396052</name>
</gene>
<evidence type="ECO:0000259" key="1">
    <source>
        <dbReference type="Pfam" id="PF09362"/>
    </source>
</evidence>
<reference evidence="2 3" key="1">
    <citation type="journal article" date="2016" name="Nat. Commun.">
        <title>Ectomycorrhizal ecology is imprinted in the genome of the dominant symbiotic fungus Cenococcum geophilum.</title>
        <authorList>
            <consortium name="DOE Joint Genome Institute"/>
            <person name="Peter M."/>
            <person name="Kohler A."/>
            <person name="Ohm R.A."/>
            <person name="Kuo A."/>
            <person name="Krutzmann J."/>
            <person name="Morin E."/>
            <person name="Arend M."/>
            <person name="Barry K.W."/>
            <person name="Binder M."/>
            <person name="Choi C."/>
            <person name="Clum A."/>
            <person name="Copeland A."/>
            <person name="Grisel N."/>
            <person name="Haridas S."/>
            <person name="Kipfer T."/>
            <person name="LaButti K."/>
            <person name="Lindquist E."/>
            <person name="Lipzen A."/>
            <person name="Maire R."/>
            <person name="Meier B."/>
            <person name="Mihaltcheva S."/>
            <person name="Molinier V."/>
            <person name="Murat C."/>
            <person name="Poggeler S."/>
            <person name="Quandt C.A."/>
            <person name="Sperisen C."/>
            <person name="Tritt A."/>
            <person name="Tisserant E."/>
            <person name="Crous P.W."/>
            <person name="Henrissat B."/>
            <person name="Nehls U."/>
            <person name="Egli S."/>
            <person name="Spatafora J.W."/>
            <person name="Grigoriev I.V."/>
            <person name="Martin F.M."/>
        </authorList>
    </citation>
    <scope>NUCLEOTIDE SEQUENCE [LARGE SCALE GENOMIC DNA]</scope>
    <source>
        <strain evidence="2 3">CBS 207.34</strain>
    </source>
</reference>
<evidence type="ECO:0000313" key="2">
    <source>
        <dbReference type="EMBL" id="OCL11768.1"/>
    </source>
</evidence>
<dbReference type="Pfam" id="PF09362">
    <property type="entry name" value="DUF1996"/>
    <property type="match status" value="1"/>
</dbReference>
<organism evidence="2 3">
    <name type="scientific">Glonium stellatum</name>
    <dbReference type="NCBI Taxonomy" id="574774"/>
    <lineage>
        <taxon>Eukaryota</taxon>
        <taxon>Fungi</taxon>
        <taxon>Dikarya</taxon>
        <taxon>Ascomycota</taxon>
        <taxon>Pezizomycotina</taxon>
        <taxon>Dothideomycetes</taxon>
        <taxon>Pleosporomycetidae</taxon>
        <taxon>Gloniales</taxon>
        <taxon>Gloniaceae</taxon>
        <taxon>Glonium</taxon>
    </lineage>
</organism>
<name>A0A8E2F7K7_9PEZI</name>
<dbReference type="Proteomes" id="UP000250140">
    <property type="component" value="Unassembled WGS sequence"/>
</dbReference>
<accession>A0A8E2F7K7</accession>
<dbReference type="OrthoDB" id="74764at2759"/>
<evidence type="ECO:0000313" key="3">
    <source>
        <dbReference type="Proteomes" id="UP000250140"/>
    </source>
</evidence>
<dbReference type="EMBL" id="KV748991">
    <property type="protein sequence ID" value="OCL11768.1"/>
    <property type="molecule type" value="Genomic_DNA"/>
</dbReference>
<protein>
    <recommendedName>
        <fullName evidence="1">DUF1996 domain-containing protein</fullName>
    </recommendedName>
</protein>
<keyword evidence="3" id="KW-1185">Reference proteome</keyword>
<dbReference type="PANTHER" id="PTHR43662">
    <property type="match status" value="1"/>
</dbReference>
<dbReference type="InterPro" id="IPR018535">
    <property type="entry name" value="DUF1996"/>
</dbReference>
<sequence>MCRTQRRVAPSRHLHQIVGGNPSNMTMNPTDHDLAALSTCTSCTFTRNGTFKRVQQFPNGGHKQNGGITVYYIPPYDGVSKVSSFRPGFRILAGDPMLRNTNSETRQICHRCFAGEDFEPFGGAPCTDQQYDTTALPDKFCPGGIRTTITFPTCWDGKNLDSPDHKSYMAYPTPSFEQNGECPASHPIHMPQVMYEVMWDTRPYNNKDLWSGNGSQPFVYSMGDGWKGDALQRALDARCNNDKCDGVLLSQSIKGSMNCTIPQTVKEDVDGLVLARVRVAGCQGIQGAIVLDCGRN</sequence>
<feature type="domain" description="DUF1996" evidence="1">
    <location>
        <begin position="10"/>
        <end position="226"/>
    </location>
</feature>
<dbReference type="PANTHER" id="PTHR43662:SF2">
    <property type="entry name" value="DUF1996 DOMAIN-CONTAINING PROTEIN"/>
    <property type="match status" value="1"/>
</dbReference>
<dbReference type="AlphaFoldDB" id="A0A8E2F7K7"/>